<dbReference type="GO" id="GO:0016491">
    <property type="term" value="F:oxidoreductase activity"/>
    <property type="evidence" value="ECO:0007669"/>
    <property type="project" value="InterPro"/>
</dbReference>
<dbReference type="EMBL" id="CP012154">
    <property type="protein sequence ID" value="AKS42919.1"/>
    <property type="molecule type" value="Genomic_DNA"/>
</dbReference>
<evidence type="ECO:0000256" key="2">
    <source>
        <dbReference type="ARBA" id="ARBA00013831"/>
    </source>
</evidence>
<name>A0A0K0XZ04_9GAMM</name>
<dbReference type="SUPFAM" id="SSF52833">
    <property type="entry name" value="Thioredoxin-like"/>
    <property type="match status" value="1"/>
</dbReference>
<dbReference type="Gene3D" id="3.40.30.10">
    <property type="entry name" value="Glutaredoxin"/>
    <property type="match status" value="1"/>
</dbReference>
<dbReference type="PANTHER" id="PTHR35891:SF2">
    <property type="entry name" value="THIOL:DISULFIDE INTERCHANGE PROTEIN DSBA"/>
    <property type="match status" value="1"/>
</dbReference>
<evidence type="ECO:0000256" key="5">
    <source>
        <dbReference type="ARBA" id="ARBA00023284"/>
    </source>
</evidence>
<dbReference type="STRING" id="1579979.WM2015_2561"/>
<feature type="region of interest" description="Disordered" evidence="6">
    <location>
        <begin position="212"/>
        <end position="232"/>
    </location>
</feature>
<feature type="compositionally biased region" description="Acidic residues" evidence="6">
    <location>
        <begin position="214"/>
        <end position="232"/>
    </location>
</feature>
<keyword evidence="3 7" id="KW-0732">Signal</keyword>
<dbReference type="CDD" id="cd03019">
    <property type="entry name" value="DsbA_DsbA"/>
    <property type="match status" value="1"/>
</dbReference>
<evidence type="ECO:0000256" key="4">
    <source>
        <dbReference type="ARBA" id="ARBA00023157"/>
    </source>
</evidence>
<keyword evidence="5" id="KW-0676">Redox-active center</keyword>
<dbReference type="InterPro" id="IPR036249">
    <property type="entry name" value="Thioredoxin-like_sf"/>
</dbReference>
<organism evidence="8 9">
    <name type="scientific">Wenzhouxiangella marina</name>
    <dbReference type="NCBI Taxonomy" id="1579979"/>
    <lineage>
        <taxon>Bacteria</taxon>
        <taxon>Pseudomonadati</taxon>
        <taxon>Pseudomonadota</taxon>
        <taxon>Gammaproteobacteria</taxon>
        <taxon>Chromatiales</taxon>
        <taxon>Wenzhouxiangellaceae</taxon>
        <taxon>Wenzhouxiangella</taxon>
    </lineage>
</organism>
<dbReference type="OrthoDB" id="9784896at2"/>
<evidence type="ECO:0000313" key="9">
    <source>
        <dbReference type="Proteomes" id="UP000066624"/>
    </source>
</evidence>
<evidence type="ECO:0000313" key="8">
    <source>
        <dbReference type="EMBL" id="AKS42919.1"/>
    </source>
</evidence>
<dbReference type="InterPro" id="IPR023205">
    <property type="entry name" value="DsbA/DsbL"/>
</dbReference>
<comment type="similarity">
    <text evidence="1">Belongs to the thioredoxin family. DsbA subfamily.</text>
</comment>
<dbReference type="InterPro" id="IPR001853">
    <property type="entry name" value="DSBA-like_thioredoxin_dom"/>
</dbReference>
<accession>A0A0K0XZ04</accession>
<dbReference type="Pfam" id="PF01323">
    <property type="entry name" value="DSBA"/>
    <property type="match status" value="1"/>
</dbReference>
<evidence type="ECO:0000256" key="7">
    <source>
        <dbReference type="SAM" id="SignalP"/>
    </source>
</evidence>
<evidence type="ECO:0000256" key="1">
    <source>
        <dbReference type="ARBA" id="ARBA00005791"/>
    </source>
</evidence>
<gene>
    <name evidence="8" type="ORF">WM2015_2561</name>
</gene>
<evidence type="ECO:0000256" key="3">
    <source>
        <dbReference type="ARBA" id="ARBA00022729"/>
    </source>
</evidence>
<feature type="signal peptide" evidence="7">
    <location>
        <begin position="1"/>
        <end position="20"/>
    </location>
</feature>
<feature type="chain" id="PRO_5043814313" description="Thiol:disulfide interchange protein DsbA" evidence="7">
    <location>
        <begin position="21"/>
        <end position="232"/>
    </location>
</feature>
<dbReference type="AlphaFoldDB" id="A0A0K0XZ04"/>
<dbReference type="Proteomes" id="UP000066624">
    <property type="component" value="Chromosome"/>
</dbReference>
<dbReference type="KEGG" id="wma:WM2015_2561"/>
<dbReference type="PANTHER" id="PTHR35891">
    <property type="entry name" value="THIOL:DISULFIDE INTERCHANGE PROTEIN DSBA"/>
    <property type="match status" value="1"/>
</dbReference>
<dbReference type="RefSeq" id="WP_082169738.1">
    <property type="nucleotide sequence ID" value="NZ_CP012154.1"/>
</dbReference>
<reference evidence="8 9" key="1">
    <citation type="submission" date="2015-07" db="EMBL/GenBank/DDBJ databases">
        <authorList>
            <person name="Noorani M."/>
        </authorList>
    </citation>
    <scope>NUCLEOTIDE SEQUENCE [LARGE SCALE GENOMIC DNA]</scope>
    <source>
        <strain evidence="8 9">KCTC 42284</strain>
    </source>
</reference>
<keyword evidence="9" id="KW-1185">Reference proteome</keyword>
<proteinExistence type="inferred from homology"/>
<protein>
    <recommendedName>
        <fullName evidence="2">Thiol:disulfide interchange protein DsbA</fullName>
    </recommendedName>
</protein>
<keyword evidence="4" id="KW-1015">Disulfide bond</keyword>
<dbReference type="PIRSF" id="PIRSF001488">
    <property type="entry name" value="Tdi_protein"/>
    <property type="match status" value="1"/>
</dbReference>
<evidence type="ECO:0000256" key="6">
    <source>
        <dbReference type="SAM" id="MobiDB-lite"/>
    </source>
</evidence>
<sequence length="232" mass="25511">MSRMLIIGCLAALLAGAAQAQPFIEGTHYHRIDGPSVPIEDRVEVIEAFAYPCGACNNFEPYMKAWEETLPDYVDVQRLPVPLQQGWELFALGFYTAQIMGVDLHDVHGAVFEAIHDQRRPIRSLEDLAEIYAENSDVTVESFVATAGTFAVDSAMRKNRSDLTRFGVRSTPTIIVQGKWRITPGSGYTSYEQLLGAIDFLIAREAAELGLDGSDSDADVEEAAETAEPDTH</sequence>
<dbReference type="InterPro" id="IPR050824">
    <property type="entry name" value="Thiol_disulfide_DsbA"/>
</dbReference>